<organism evidence="5 6">
    <name type="scientific">Eggerthella lenta</name>
    <name type="common">Eubacterium lentum</name>
    <dbReference type="NCBI Taxonomy" id="84112"/>
    <lineage>
        <taxon>Bacteria</taxon>
        <taxon>Bacillati</taxon>
        <taxon>Actinomycetota</taxon>
        <taxon>Coriobacteriia</taxon>
        <taxon>Eggerthellales</taxon>
        <taxon>Eggerthellaceae</taxon>
        <taxon>Eggerthella</taxon>
    </lineage>
</organism>
<dbReference type="InterPro" id="IPR001387">
    <property type="entry name" value="Cro/C1-type_HTH"/>
</dbReference>
<keyword evidence="1" id="KW-0805">Transcription regulation</keyword>
<dbReference type="PANTHER" id="PTHR46797:SF23">
    <property type="entry name" value="HTH-TYPE TRANSCRIPTIONAL REGULATOR SUTR"/>
    <property type="match status" value="1"/>
</dbReference>
<evidence type="ECO:0000256" key="3">
    <source>
        <dbReference type="ARBA" id="ARBA00023163"/>
    </source>
</evidence>
<keyword evidence="3" id="KW-0804">Transcription</keyword>
<dbReference type="EMBL" id="PPTU01000011">
    <property type="protein sequence ID" value="RDB69986.1"/>
    <property type="molecule type" value="Genomic_DNA"/>
</dbReference>
<evidence type="ECO:0000256" key="1">
    <source>
        <dbReference type="ARBA" id="ARBA00023015"/>
    </source>
</evidence>
<dbReference type="GO" id="GO:0003700">
    <property type="term" value="F:DNA-binding transcription factor activity"/>
    <property type="evidence" value="ECO:0007669"/>
    <property type="project" value="TreeGrafter"/>
</dbReference>
<dbReference type="Proteomes" id="UP000253970">
    <property type="component" value="Unassembled WGS sequence"/>
</dbReference>
<accession>A0A369MG26</accession>
<comment type="caution">
    <text evidence="5">The sequence shown here is derived from an EMBL/GenBank/DDBJ whole genome shotgun (WGS) entry which is preliminary data.</text>
</comment>
<keyword evidence="2" id="KW-0238">DNA-binding</keyword>
<evidence type="ECO:0000259" key="4">
    <source>
        <dbReference type="PROSITE" id="PS50943"/>
    </source>
</evidence>
<feature type="domain" description="HTH cro/C1-type" evidence="4">
    <location>
        <begin position="13"/>
        <end position="67"/>
    </location>
</feature>
<protein>
    <submittedName>
        <fullName evidence="5">XRE family transcriptional regulator</fullName>
    </submittedName>
</protein>
<evidence type="ECO:0000313" key="5">
    <source>
        <dbReference type="EMBL" id="RDB69986.1"/>
    </source>
</evidence>
<dbReference type="GO" id="GO:0003677">
    <property type="term" value="F:DNA binding"/>
    <property type="evidence" value="ECO:0007669"/>
    <property type="project" value="UniProtKB-KW"/>
</dbReference>
<reference evidence="5 6" key="1">
    <citation type="journal article" date="2018" name="Elife">
        <title>Discovery and characterization of a prevalent human gut bacterial enzyme sufficient for the inactivation of a family of plant toxins.</title>
        <authorList>
            <person name="Koppel N."/>
            <person name="Bisanz J.E."/>
            <person name="Pandelia M.E."/>
            <person name="Turnbaugh P.J."/>
            <person name="Balskus E.P."/>
        </authorList>
    </citation>
    <scope>NUCLEOTIDE SEQUENCE [LARGE SCALE GENOMIC DNA]</scope>
    <source>
        <strain evidence="5 6">W1 BHI 6</strain>
    </source>
</reference>
<dbReference type="InterPro" id="IPR010982">
    <property type="entry name" value="Lambda_DNA-bd_dom_sf"/>
</dbReference>
<dbReference type="SUPFAM" id="SSF47413">
    <property type="entry name" value="lambda repressor-like DNA-binding domains"/>
    <property type="match status" value="1"/>
</dbReference>
<dbReference type="PANTHER" id="PTHR46797">
    <property type="entry name" value="HTH-TYPE TRANSCRIPTIONAL REGULATOR"/>
    <property type="match status" value="1"/>
</dbReference>
<sequence>MSQNTRKAIGNRIRELRKSQKLSQQKLALMVNVERSYLAKIEGGKRNPSLECIEKISKGLGLSLEEFFKGL</sequence>
<dbReference type="GO" id="GO:0005829">
    <property type="term" value="C:cytosol"/>
    <property type="evidence" value="ECO:0007669"/>
    <property type="project" value="TreeGrafter"/>
</dbReference>
<dbReference type="Pfam" id="PF01381">
    <property type="entry name" value="HTH_3"/>
    <property type="match status" value="1"/>
</dbReference>
<proteinExistence type="predicted"/>
<dbReference type="PROSITE" id="PS50943">
    <property type="entry name" value="HTH_CROC1"/>
    <property type="match status" value="1"/>
</dbReference>
<evidence type="ECO:0000313" key="6">
    <source>
        <dbReference type="Proteomes" id="UP000253970"/>
    </source>
</evidence>
<dbReference type="RefSeq" id="WP_114533868.1">
    <property type="nucleotide sequence ID" value="NZ_JAQDVM010000001.1"/>
</dbReference>
<name>A0A369MG26_EGGLN</name>
<dbReference type="Gene3D" id="1.10.260.40">
    <property type="entry name" value="lambda repressor-like DNA-binding domains"/>
    <property type="match status" value="1"/>
</dbReference>
<dbReference type="AlphaFoldDB" id="A0A369MG26"/>
<gene>
    <name evidence="5" type="ORF">C1875_08340</name>
</gene>
<evidence type="ECO:0000256" key="2">
    <source>
        <dbReference type="ARBA" id="ARBA00023125"/>
    </source>
</evidence>
<dbReference type="InterPro" id="IPR050807">
    <property type="entry name" value="TransReg_Diox_bact_type"/>
</dbReference>
<dbReference type="CDD" id="cd00093">
    <property type="entry name" value="HTH_XRE"/>
    <property type="match status" value="1"/>
</dbReference>
<dbReference type="SMART" id="SM00530">
    <property type="entry name" value="HTH_XRE"/>
    <property type="match status" value="1"/>
</dbReference>